<dbReference type="SUPFAM" id="SSF53448">
    <property type="entry name" value="Nucleotide-diphospho-sugar transferases"/>
    <property type="match status" value="1"/>
</dbReference>
<accession>A0A1G7Z1D3</accession>
<keyword evidence="4" id="KW-0472">Membrane</keyword>
<proteinExistence type="inferred from homology"/>
<evidence type="ECO:0000256" key="3">
    <source>
        <dbReference type="ARBA" id="ARBA00022679"/>
    </source>
</evidence>
<dbReference type="EMBL" id="FNBN01000008">
    <property type="protein sequence ID" value="SDH02407.1"/>
    <property type="molecule type" value="Genomic_DNA"/>
</dbReference>
<sequence length="396" mass="45310">MTVITALFWCSLFLVCYSYVGYGILLYIVIKLRRFFVKPRHTGDEPPFTPEVTLMVAAYNEEAFIRKKIANTLSLNYPAEKVQIIFVTDGSSDDTNNIIRSYPRITLLYEPERRGKTMAVNRAMKFVKTPFVVFSDANTLLNKDVLICLMRHFRDEHTGAVAGEKKIIVAEQAEAEGAGEGMYWKYESLLKKWDAELYSVMGAAGELFAIRTSLYEDIPADTILDDFMISFGINKKGYSVAYAPDAYAQETPSASLEDEYKRKVRIAAGGFQSMSRLMDLLNIFRYPKITWQYVSHRVFRWTVAPLCLLLTLLTNIIVCASGAPFIYWLILLMQVAFYGMALVGYALARKQVKSKVFYIPFYFVFMNVAVYQGFGRFLRKKQSAVWDRSQRQLTTG</sequence>
<keyword evidence="4" id="KW-1133">Transmembrane helix</keyword>
<dbReference type="Proteomes" id="UP000199045">
    <property type="component" value="Unassembled WGS sequence"/>
</dbReference>
<name>A0A1G7Z1D3_CHIFI</name>
<feature type="transmembrane region" description="Helical" evidence="4">
    <location>
        <begin position="324"/>
        <end position="347"/>
    </location>
</feature>
<dbReference type="AlphaFoldDB" id="A0A1G7Z1D3"/>
<protein>
    <submittedName>
        <fullName evidence="5">Glycosyltransferase, catalytic subunit of cellulose synthase and poly-beta-1,6-N-acetylglucosamine synthase</fullName>
    </submittedName>
</protein>
<dbReference type="InterPro" id="IPR029044">
    <property type="entry name" value="Nucleotide-diphossugar_trans"/>
</dbReference>
<dbReference type="RefSeq" id="WP_089836271.1">
    <property type="nucleotide sequence ID" value="NZ_FNBN01000008.1"/>
</dbReference>
<evidence type="ECO:0000313" key="6">
    <source>
        <dbReference type="Proteomes" id="UP000199045"/>
    </source>
</evidence>
<evidence type="ECO:0000256" key="1">
    <source>
        <dbReference type="ARBA" id="ARBA00006739"/>
    </source>
</evidence>
<evidence type="ECO:0000256" key="2">
    <source>
        <dbReference type="ARBA" id="ARBA00022676"/>
    </source>
</evidence>
<evidence type="ECO:0000313" key="5">
    <source>
        <dbReference type="EMBL" id="SDH02407.1"/>
    </source>
</evidence>
<keyword evidence="2" id="KW-0328">Glycosyltransferase</keyword>
<feature type="transmembrane region" description="Helical" evidence="4">
    <location>
        <begin position="6"/>
        <end position="30"/>
    </location>
</feature>
<dbReference type="PANTHER" id="PTHR43630">
    <property type="entry name" value="POLY-BETA-1,6-N-ACETYL-D-GLUCOSAMINE SYNTHASE"/>
    <property type="match status" value="1"/>
</dbReference>
<dbReference type="Gene3D" id="3.90.550.10">
    <property type="entry name" value="Spore Coat Polysaccharide Biosynthesis Protein SpsA, Chain A"/>
    <property type="match status" value="1"/>
</dbReference>
<feature type="transmembrane region" description="Helical" evidence="4">
    <location>
        <begin position="298"/>
        <end position="318"/>
    </location>
</feature>
<keyword evidence="4" id="KW-0812">Transmembrane</keyword>
<organism evidence="5 6">
    <name type="scientific">Chitinophaga filiformis</name>
    <name type="common">Myxococcus filiformis</name>
    <name type="synonym">Flexibacter filiformis</name>
    <dbReference type="NCBI Taxonomy" id="104663"/>
    <lineage>
        <taxon>Bacteria</taxon>
        <taxon>Pseudomonadati</taxon>
        <taxon>Bacteroidota</taxon>
        <taxon>Chitinophagia</taxon>
        <taxon>Chitinophagales</taxon>
        <taxon>Chitinophagaceae</taxon>
        <taxon>Chitinophaga</taxon>
    </lineage>
</organism>
<dbReference type="Pfam" id="PF13641">
    <property type="entry name" value="Glyco_tranf_2_3"/>
    <property type="match status" value="1"/>
</dbReference>
<dbReference type="CDD" id="cd06439">
    <property type="entry name" value="CESA_like_1"/>
    <property type="match status" value="1"/>
</dbReference>
<gene>
    <name evidence="5" type="ORF">SAMN04488121_10885</name>
</gene>
<dbReference type="OrthoDB" id="9766971at2"/>
<keyword evidence="3 5" id="KW-0808">Transferase</keyword>
<reference evidence="5 6" key="1">
    <citation type="submission" date="2016-10" db="EMBL/GenBank/DDBJ databases">
        <authorList>
            <person name="de Groot N.N."/>
        </authorList>
    </citation>
    <scope>NUCLEOTIDE SEQUENCE [LARGE SCALE GENOMIC DNA]</scope>
    <source>
        <strain evidence="5 6">DSM 527</strain>
    </source>
</reference>
<evidence type="ECO:0000256" key="4">
    <source>
        <dbReference type="SAM" id="Phobius"/>
    </source>
</evidence>
<dbReference type="STRING" id="104663.SAMN04488121_10885"/>
<comment type="similarity">
    <text evidence="1">Belongs to the glycosyltransferase 2 family.</text>
</comment>
<feature type="transmembrane region" description="Helical" evidence="4">
    <location>
        <begin position="356"/>
        <end position="374"/>
    </location>
</feature>
<dbReference type="PANTHER" id="PTHR43630:SF1">
    <property type="entry name" value="POLY-BETA-1,6-N-ACETYL-D-GLUCOSAMINE SYNTHASE"/>
    <property type="match status" value="1"/>
</dbReference>
<dbReference type="GO" id="GO:0016757">
    <property type="term" value="F:glycosyltransferase activity"/>
    <property type="evidence" value="ECO:0007669"/>
    <property type="project" value="UniProtKB-KW"/>
</dbReference>